<gene>
    <name evidence="2" type="ORF">LADA_0C12222G</name>
</gene>
<name>A0A1G4J1T9_9SACH</name>
<protein>
    <submittedName>
        <fullName evidence="2">LADA_0C12222g1_1</fullName>
    </submittedName>
</protein>
<evidence type="ECO:0000256" key="1">
    <source>
        <dbReference type="SAM" id="SignalP"/>
    </source>
</evidence>
<proteinExistence type="predicted"/>
<feature type="signal peptide" evidence="1">
    <location>
        <begin position="1"/>
        <end position="18"/>
    </location>
</feature>
<keyword evidence="3" id="KW-1185">Reference proteome</keyword>
<reference evidence="3" key="1">
    <citation type="submission" date="2016-03" db="EMBL/GenBank/DDBJ databases">
        <authorList>
            <person name="Devillers H."/>
        </authorList>
    </citation>
    <scope>NUCLEOTIDE SEQUENCE [LARGE SCALE GENOMIC DNA]</scope>
</reference>
<sequence length="143" mass="14103">MKFSTSFAVASIAVGASAAFNETNYVNSTATTEVDKTAVLTITSCSHDACATDTSTLGGASSAAADDVTYVDVTTTPQSTTSMVKTVKSTSTPYTYTTLSTQNSTDSGSGSSTAELPVYSGAANPIAGAGVGALAAGVAFALL</sequence>
<dbReference type="Proteomes" id="UP000190274">
    <property type="component" value="Chromosome C"/>
</dbReference>
<keyword evidence="1" id="KW-0732">Signal</keyword>
<organism evidence="2 3">
    <name type="scientific">Lachancea dasiensis</name>
    <dbReference type="NCBI Taxonomy" id="1072105"/>
    <lineage>
        <taxon>Eukaryota</taxon>
        <taxon>Fungi</taxon>
        <taxon>Dikarya</taxon>
        <taxon>Ascomycota</taxon>
        <taxon>Saccharomycotina</taxon>
        <taxon>Saccharomycetes</taxon>
        <taxon>Saccharomycetales</taxon>
        <taxon>Saccharomycetaceae</taxon>
        <taxon>Lachancea</taxon>
    </lineage>
</organism>
<evidence type="ECO:0000313" key="2">
    <source>
        <dbReference type="EMBL" id="SCU83566.1"/>
    </source>
</evidence>
<evidence type="ECO:0000313" key="3">
    <source>
        <dbReference type="Proteomes" id="UP000190274"/>
    </source>
</evidence>
<dbReference type="EMBL" id="LT598459">
    <property type="protein sequence ID" value="SCU83566.1"/>
    <property type="molecule type" value="Genomic_DNA"/>
</dbReference>
<feature type="chain" id="PRO_5009235839" evidence="1">
    <location>
        <begin position="19"/>
        <end position="143"/>
    </location>
</feature>
<accession>A0A1G4J1T9</accession>
<dbReference type="AlphaFoldDB" id="A0A1G4J1T9"/>